<accession>A0A7Y5EII8</accession>
<dbReference type="CDD" id="cd01949">
    <property type="entry name" value="GGDEF"/>
    <property type="match status" value="1"/>
</dbReference>
<dbReference type="SUPFAM" id="SSF55073">
    <property type="entry name" value="Nucleotide cyclase"/>
    <property type="match status" value="1"/>
</dbReference>
<feature type="transmembrane region" description="Helical" evidence="2">
    <location>
        <begin position="99"/>
        <end position="121"/>
    </location>
</feature>
<dbReference type="SUPFAM" id="SSF141868">
    <property type="entry name" value="EAL domain-like"/>
    <property type="match status" value="1"/>
</dbReference>
<dbReference type="Pfam" id="PF00990">
    <property type="entry name" value="GGDEF"/>
    <property type="match status" value="1"/>
</dbReference>
<feature type="transmembrane region" description="Helical" evidence="2">
    <location>
        <begin position="50"/>
        <end position="67"/>
    </location>
</feature>
<dbReference type="InterPro" id="IPR001633">
    <property type="entry name" value="EAL_dom"/>
</dbReference>
<reference evidence="5 6" key="1">
    <citation type="submission" date="2020-06" db="EMBL/GenBank/DDBJ databases">
        <title>Rheinheimera sp. nov., a marine bacterium isolated from coastal.</title>
        <authorList>
            <person name="Yu Q."/>
            <person name="Qi Y."/>
            <person name="Pu J."/>
        </authorList>
    </citation>
    <scope>NUCLEOTIDE SEQUENCE [LARGE SCALE GENOMIC DNA]</scope>
    <source>
        <strain evidence="5 6">YQF-2</strain>
    </source>
</reference>
<evidence type="ECO:0000313" key="5">
    <source>
        <dbReference type="EMBL" id="NRQ43575.1"/>
    </source>
</evidence>
<proteinExistence type="predicted"/>
<feature type="transmembrane region" description="Helical" evidence="2">
    <location>
        <begin position="74"/>
        <end position="93"/>
    </location>
</feature>
<keyword evidence="2" id="KW-1133">Transmembrane helix</keyword>
<dbReference type="Gene3D" id="3.20.20.450">
    <property type="entry name" value="EAL domain"/>
    <property type="match status" value="1"/>
</dbReference>
<dbReference type="Gene3D" id="3.30.70.270">
    <property type="match status" value="1"/>
</dbReference>
<sequence>MPEQFFATNNTDDFRQQISHFRIRRLLQITGFTLFGLILAMAVAGGTTKLLILAGCVSLLVAGSFALKQQALISAYILLWSMALMLSALAYVSGGLRDLALLGFPGLLVYAAILGSVGLFYSLLSFVMLFCTLLTALTLNGYLQPQIPALGWQHLLFVAVIMAVTGFSVYLMVRDMRLLMLSLQRENEKVRHSRKEIERLAHHDPLTTLPNRISGEQLYNQLLQHCRQHQLQLAVLFLDLDNFKPVNDSLGHSAGDILLRQLAQRLQQVLSKEQKVIRFGGDEFLFLVPSDADKQQLSQLATQLIAEVTKPFTIMQTDVSVSGSIGIAIAPGDGNEFNVLCRKADLAMYKAKEDGRNTFRFYDDKLDQDNVDKFNLLQRLRLAIKEQGFELHYQPKINLRSGHITSVEALLRWPQQDGSMISPAEFIPLAEHSGLITELGNWVINEACRAGARLRAQGFTKLRMAVNLSYVQFKNTRLEQVVQQALRDAALPASALELELTESLLIGDTDVIQQQLNALSQLGVTFAIDDFGTGYSNLSYLRSFNATTLKIDRSFIASLCVSERDEPLVHAIINMAASLGLKTVAEGIEDAATLQRLKALGCDEGQGFYWSAAIAETALITLINQHNNTPNNKN</sequence>
<organism evidence="5 6">
    <name type="scientific">Rheinheimera lutimaris</name>
    <dbReference type="NCBI Taxonomy" id="2740584"/>
    <lineage>
        <taxon>Bacteria</taxon>
        <taxon>Pseudomonadati</taxon>
        <taxon>Pseudomonadota</taxon>
        <taxon>Gammaproteobacteria</taxon>
        <taxon>Chromatiales</taxon>
        <taxon>Chromatiaceae</taxon>
        <taxon>Rheinheimera</taxon>
    </lineage>
</organism>
<dbReference type="AlphaFoldDB" id="A0A7Y5EII8"/>
<feature type="domain" description="GGDEF" evidence="4">
    <location>
        <begin position="231"/>
        <end position="364"/>
    </location>
</feature>
<dbReference type="CDD" id="cd01948">
    <property type="entry name" value="EAL"/>
    <property type="match status" value="1"/>
</dbReference>
<dbReference type="InterPro" id="IPR035919">
    <property type="entry name" value="EAL_sf"/>
</dbReference>
<keyword evidence="2" id="KW-0812">Transmembrane</keyword>
<dbReference type="SMART" id="SM00267">
    <property type="entry name" value="GGDEF"/>
    <property type="match status" value="1"/>
</dbReference>
<evidence type="ECO:0000256" key="1">
    <source>
        <dbReference type="ARBA" id="ARBA00001946"/>
    </source>
</evidence>
<comment type="caution">
    <text evidence="5">The sequence shown here is derived from an EMBL/GenBank/DDBJ whole genome shotgun (WGS) entry which is preliminary data.</text>
</comment>
<dbReference type="InterPro" id="IPR043128">
    <property type="entry name" value="Rev_trsase/Diguanyl_cyclase"/>
</dbReference>
<dbReference type="PANTHER" id="PTHR44757">
    <property type="entry name" value="DIGUANYLATE CYCLASE DGCP"/>
    <property type="match status" value="1"/>
</dbReference>
<dbReference type="InterPro" id="IPR029787">
    <property type="entry name" value="Nucleotide_cyclase"/>
</dbReference>
<dbReference type="RefSeq" id="WP_173501815.1">
    <property type="nucleotide sequence ID" value="NZ_JABSOD010000014.1"/>
</dbReference>
<evidence type="ECO:0000313" key="6">
    <source>
        <dbReference type="Proteomes" id="UP000523161"/>
    </source>
</evidence>
<gene>
    <name evidence="5" type="ORF">HRH59_13560</name>
</gene>
<evidence type="ECO:0000259" key="4">
    <source>
        <dbReference type="PROSITE" id="PS50887"/>
    </source>
</evidence>
<dbReference type="InterPro" id="IPR000160">
    <property type="entry name" value="GGDEF_dom"/>
</dbReference>
<dbReference type="SMART" id="SM00052">
    <property type="entry name" value="EAL"/>
    <property type="match status" value="1"/>
</dbReference>
<evidence type="ECO:0000256" key="2">
    <source>
        <dbReference type="SAM" id="Phobius"/>
    </source>
</evidence>
<feature type="transmembrane region" description="Helical" evidence="2">
    <location>
        <begin position="26"/>
        <end position="44"/>
    </location>
</feature>
<dbReference type="PANTHER" id="PTHR44757:SF2">
    <property type="entry name" value="BIOFILM ARCHITECTURE MAINTENANCE PROTEIN MBAA"/>
    <property type="match status" value="1"/>
</dbReference>
<keyword evidence="6" id="KW-1185">Reference proteome</keyword>
<dbReference type="EMBL" id="JABSOD010000014">
    <property type="protein sequence ID" value="NRQ43575.1"/>
    <property type="molecule type" value="Genomic_DNA"/>
</dbReference>
<evidence type="ECO:0000259" key="3">
    <source>
        <dbReference type="PROSITE" id="PS50883"/>
    </source>
</evidence>
<dbReference type="NCBIfam" id="TIGR00254">
    <property type="entry name" value="GGDEF"/>
    <property type="match status" value="1"/>
</dbReference>
<comment type="cofactor">
    <cofactor evidence="1">
        <name>Mg(2+)</name>
        <dbReference type="ChEBI" id="CHEBI:18420"/>
    </cofactor>
</comment>
<dbReference type="GO" id="GO:0003824">
    <property type="term" value="F:catalytic activity"/>
    <property type="evidence" value="ECO:0007669"/>
    <property type="project" value="UniProtKB-ARBA"/>
</dbReference>
<protein>
    <submittedName>
        <fullName evidence="5">EAL domain-containing protein</fullName>
    </submittedName>
</protein>
<name>A0A7Y5EII8_9GAMM</name>
<keyword evidence="2" id="KW-0472">Membrane</keyword>
<dbReference type="Pfam" id="PF00563">
    <property type="entry name" value="EAL"/>
    <property type="match status" value="1"/>
</dbReference>
<feature type="transmembrane region" description="Helical" evidence="2">
    <location>
        <begin position="155"/>
        <end position="173"/>
    </location>
</feature>
<dbReference type="Proteomes" id="UP000523161">
    <property type="component" value="Unassembled WGS sequence"/>
</dbReference>
<dbReference type="InterPro" id="IPR052155">
    <property type="entry name" value="Biofilm_reg_signaling"/>
</dbReference>
<dbReference type="PROSITE" id="PS50883">
    <property type="entry name" value="EAL"/>
    <property type="match status" value="1"/>
</dbReference>
<dbReference type="FunFam" id="3.30.70.270:FF:000001">
    <property type="entry name" value="Diguanylate cyclase domain protein"/>
    <property type="match status" value="1"/>
</dbReference>
<dbReference type="PROSITE" id="PS50887">
    <property type="entry name" value="GGDEF"/>
    <property type="match status" value="1"/>
</dbReference>
<feature type="domain" description="EAL" evidence="3">
    <location>
        <begin position="373"/>
        <end position="627"/>
    </location>
</feature>